<name>A0A939PL71_9ACTN</name>
<dbReference type="AlphaFoldDB" id="A0A939PL71"/>
<protein>
    <submittedName>
        <fullName evidence="5">FG-GAP repeat protein</fullName>
    </submittedName>
</protein>
<dbReference type="Pfam" id="PF13517">
    <property type="entry name" value="FG-GAP_3"/>
    <property type="match status" value="1"/>
</dbReference>
<dbReference type="Gene3D" id="2.130.10.130">
    <property type="entry name" value="Integrin alpha, N-terminal"/>
    <property type="match status" value="4"/>
</dbReference>
<evidence type="ECO:0000256" key="2">
    <source>
        <dbReference type="ARBA" id="ARBA00022737"/>
    </source>
</evidence>
<dbReference type="SUPFAM" id="SSF69318">
    <property type="entry name" value="Integrin alpha N-terminal domain"/>
    <property type="match status" value="1"/>
</dbReference>
<dbReference type="SMART" id="SM00191">
    <property type="entry name" value="Int_alpha"/>
    <property type="match status" value="4"/>
</dbReference>
<evidence type="ECO:0000313" key="5">
    <source>
        <dbReference type="EMBL" id="MBO2454367.1"/>
    </source>
</evidence>
<dbReference type="PANTHER" id="PTHR23221:SF7">
    <property type="entry name" value="PHOSPHATIDYLINOSITOL-GLYCAN-SPECIFIC PHOSPHOLIPASE D"/>
    <property type="match status" value="1"/>
</dbReference>
<dbReference type="InterPro" id="IPR028994">
    <property type="entry name" value="Integrin_alpha_N"/>
</dbReference>
<evidence type="ECO:0000313" key="6">
    <source>
        <dbReference type="Proteomes" id="UP000669179"/>
    </source>
</evidence>
<dbReference type="RefSeq" id="WP_208262578.1">
    <property type="nucleotide sequence ID" value="NZ_JAGEOJ010000026.1"/>
</dbReference>
<dbReference type="InterPro" id="IPR013519">
    <property type="entry name" value="Int_alpha_beta-p"/>
</dbReference>
<evidence type="ECO:0000256" key="1">
    <source>
        <dbReference type="ARBA" id="ARBA00022729"/>
    </source>
</evidence>
<keyword evidence="1" id="KW-0732">Signal</keyword>
<proteinExistence type="predicted"/>
<keyword evidence="4" id="KW-0325">Glycoprotein</keyword>
<keyword evidence="2" id="KW-0677">Repeat</keyword>
<evidence type="ECO:0000256" key="3">
    <source>
        <dbReference type="ARBA" id="ARBA00022801"/>
    </source>
</evidence>
<dbReference type="PROSITE" id="PS51470">
    <property type="entry name" value="FG_GAP"/>
    <property type="match status" value="2"/>
</dbReference>
<keyword evidence="3" id="KW-0378">Hydrolase</keyword>
<evidence type="ECO:0000256" key="4">
    <source>
        <dbReference type="ARBA" id="ARBA00023180"/>
    </source>
</evidence>
<dbReference type="PANTHER" id="PTHR23221">
    <property type="entry name" value="GLYCOSYLPHOSPHATIDYLINOSITOL PHOSPHOLIPASE D"/>
    <property type="match status" value="1"/>
</dbReference>
<dbReference type="GO" id="GO:0016787">
    <property type="term" value="F:hydrolase activity"/>
    <property type="evidence" value="ECO:0007669"/>
    <property type="project" value="UniProtKB-KW"/>
</dbReference>
<gene>
    <name evidence="5" type="ORF">J4573_45280</name>
</gene>
<accession>A0A939PL71</accession>
<reference evidence="5" key="1">
    <citation type="submission" date="2021-03" db="EMBL/GenBank/DDBJ databases">
        <authorList>
            <person name="Kanchanasin P."/>
            <person name="Saeng-In P."/>
            <person name="Phongsopitanun W."/>
            <person name="Yuki M."/>
            <person name="Kudo T."/>
            <person name="Ohkuma M."/>
            <person name="Tanasupawat S."/>
        </authorList>
    </citation>
    <scope>NUCLEOTIDE SEQUENCE</scope>
    <source>
        <strain evidence="5">GKU 128</strain>
    </source>
</reference>
<dbReference type="Pfam" id="PF01839">
    <property type="entry name" value="FG-GAP"/>
    <property type="match status" value="2"/>
</dbReference>
<organism evidence="5 6">
    <name type="scientific">Actinomadura barringtoniae</name>
    <dbReference type="NCBI Taxonomy" id="1427535"/>
    <lineage>
        <taxon>Bacteria</taxon>
        <taxon>Bacillati</taxon>
        <taxon>Actinomycetota</taxon>
        <taxon>Actinomycetes</taxon>
        <taxon>Streptosporangiales</taxon>
        <taxon>Thermomonosporaceae</taxon>
        <taxon>Actinomadura</taxon>
    </lineage>
</organism>
<keyword evidence="6" id="KW-1185">Reference proteome</keyword>
<dbReference type="EMBL" id="JAGEOJ010000026">
    <property type="protein sequence ID" value="MBO2454367.1"/>
    <property type="molecule type" value="Genomic_DNA"/>
</dbReference>
<dbReference type="Proteomes" id="UP000669179">
    <property type="component" value="Unassembled WGS sequence"/>
</dbReference>
<comment type="caution">
    <text evidence="5">The sequence shown here is derived from an EMBL/GenBank/DDBJ whole genome shotgun (WGS) entry which is preliminary data.</text>
</comment>
<dbReference type="InterPro" id="IPR013517">
    <property type="entry name" value="FG-GAP"/>
</dbReference>
<sequence>MKSRSGPNGGVAAGHITVLYGSKSGLRKDRRQSLNQDSPGVPGVSRAYINFGVSTAAGDFNGDHFADLAVGAFTERTPAGVDAGTITVFYGSAKGLGRAIAFTEPNAGAYGHWGAHLAATDINRDGRAELVIGGGAEAATHIGWFPSQPGRPAYTVLPEPQYYYSMDVVAGDITGDGYGDVIVTNAGEKMAVYLGGPNGLGPRQQEQYLAATSLALGDINGDGRADLVAGQGTWGRGGAIKVFLGAPKGLQTRLTITQNTPGVPGQDPGRGGFSDEFGADAAVGNVNGDRYADVAIGVPESHIGRKLGGYGAVVILKGGPKGLITSGAQYIHKDTKGVPGTPQSGGRFGGAVSLVDHNRDGKADLVVGGWGENHSMGGIWLFTGTKAGVSTTGTRFISPRDVAAPLKPNPEFGFRLSN</sequence>